<dbReference type="Pfam" id="PF07727">
    <property type="entry name" value="RVT_2"/>
    <property type="match status" value="1"/>
</dbReference>
<dbReference type="SUPFAM" id="SSF52058">
    <property type="entry name" value="L domain-like"/>
    <property type="match status" value="1"/>
</dbReference>
<dbReference type="PANTHER" id="PTHR48057">
    <property type="entry name" value="LEUCINE-RICH REPEAT SERINE/THREONINE-PROTEIN KINASE 1"/>
    <property type="match status" value="1"/>
</dbReference>
<dbReference type="Proteomes" id="UP000467841">
    <property type="component" value="Unassembled WGS sequence"/>
</dbReference>
<proteinExistence type="predicted"/>
<dbReference type="SUPFAM" id="SSF56672">
    <property type="entry name" value="DNA/RNA polymerases"/>
    <property type="match status" value="1"/>
</dbReference>
<reference evidence="3" key="1">
    <citation type="submission" date="2020-01" db="EMBL/GenBank/DDBJ databases">
        <authorList>
            <person name="Mishra B."/>
        </authorList>
    </citation>
    <scope>NUCLEOTIDE SEQUENCE [LARGE SCALE GENOMIC DNA]</scope>
</reference>
<dbReference type="InterPro" id="IPR043502">
    <property type="entry name" value="DNA/RNA_pol_sf"/>
</dbReference>
<dbReference type="InterPro" id="IPR013103">
    <property type="entry name" value="RVT_2"/>
</dbReference>
<feature type="domain" description="Reverse transcriptase Ty1/copia-type" evidence="2">
    <location>
        <begin position="303"/>
        <end position="409"/>
    </location>
</feature>
<dbReference type="InterPro" id="IPR052595">
    <property type="entry name" value="LRRC69/RLP"/>
</dbReference>
<dbReference type="AlphaFoldDB" id="A0A6D2KCP9"/>
<comment type="caution">
    <text evidence="3">The sequence shown here is derived from an EMBL/GenBank/DDBJ whole genome shotgun (WGS) entry which is preliminary data.</text>
</comment>
<dbReference type="PANTHER" id="PTHR48057:SF18">
    <property type="entry name" value="REPEAT RECEPTOR-LIKE PROTEIN KINASE FAMILY PROTEIN, PUTATIVE-RELATED"/>
    <property type="match status" value="1"/>
</dbReference>
<organism evidence="3 4">
    <name type="scientific">Microthlaspi erraticum</name>
    <dbReference type="NCBI Taxonomy" id="1685480"/>
    <lineage>
        <taxon>Eukaryota</taxon>
        <taxon>Viridiplantae</taxon>
        <taxon>Streptophyta</taxon>
        <taxon>Embryophyta</taxon>
        <taxon>Tracheophyta</taxon>
        <taxon>Spermatophyta</taxon>
        <taxon>Magnoliopsida</taxon>
        <taxon>eudicotyledons</taxon>
        <taxon>Gunneridae</taxon>
        <taxon>Pentapetalae</taxon>
        <taxon>rosids</taxon>
        <taxon>malvids</taxon>
        <taxon>Brassicales</taxon>
        <taxon>Brassicaceae</taxon>
        <taxon>Coluteocarpeae</taxon>
        <taxon>Microthlaspi</taxon>
    </lineage>
</organism>
<keyword evidence="4" id="KW-1185">Reference proteome</keyword>
<feature type="region of interest" description="Disordered" evidence="1">
    <location>
        <begin position="452"/>
        <end position="477"/>
    </location>
</feature>
<evidence type="ECO:0000256" key="1">
    <source>
        <dbReference type="SAM" id="MobiDB-lite"/>
    </source>
</evidence>
<sequence>MPFLSYLDLLGNNLNGSIDVPNSSTSSSLKTLYLGDNHFEGKIIEPISKLTNLKELDLSFLNTSYPIDLNLFSSFKSLLHLELSGNNIFRASLSSDSYIPLTLKVLYLEKCGIKEFPNILKTLRNLEFIDLFGNGINGKIPEWLWSLPRLNSIMLTRNLFDGFQGSANKIVNSSVQFLFLDGNRFKGALPHLPLSIKIFSAQNNNFGGDIPLTICNTYNVVVVCSQDPHHAPPDPTSTSSSVQGTSLYPLSHYISDESFSPEQRAFFAAITAGEEPKHFKDAVRMKVWNNAMGTEVDALEQKRTWDICDLPPGKEALECLWVYKTKYKSDGTIERYKARLVVQGNHQVEGEDYDETFAPVVKMNTVRSVLRLVAAKNWEVYQMDVNNAFLHGDLEEEVYMKLPPGFRHSHPGKDLGKLKYFLGIEISRGPDGIFLSQRKYALDTIAETGNLGSRPAATPLEQDHKLATVESPLLDDP</sequence>
<dbReference type="InterPro" id="IPR032675">
    <property type="entry name" value="LRR_dom_sf"/>
</dbReference>
<dbReference type="InterPro" id="IPR001611">
    <property type="entry name" value="Leu-rich_rpt"/>
</dbReference>
<dbReference type="Gene3D" id="3.80.10.10">
    <property type="entry name" value="Ribonuclease Inhibitor"/>
    <property type="match status" value="1"/>
</dbReference>
<name>A0A6D2KCP9_9BRAS</name>
<dbReference type="EMBL" id="CACVBM020001418">
    <property type="protein sequence ID" value="CAA7049516.1"/>
    <property type="molecule type" value="Genomic_DNA"/>
</dbReference>
<evidence type="ECO:0000313" key="3">
    <source>
        <dbReference type="EMBL" id="CAA7049516.1"/>
    </source>
</evidence>
<dbReference type="OrthoDB" id="442066at2759"/>
<gene>
    <name evidence="3" type="ORF">MERR_LOCUS36751</name>
</gene>
<dbReference type="Pfam" id="PF00560">
    <property type="entry name" value="LRR_1"/>
    <property type="match status" value="2"/>
</dbReference>
<protein>
    <recommendedName>
        <fullName evidence="2">Reverse transcriptase Ty1/copia-type domain-containing protein</fullName>
    </recommendedName>
</protein>
<accession>A0A6D2KCP9</accession>
<evidence type="ECO:0000259" key="2">
    <source>
        <dbReference type="Pfam" id="PF07727"/>
    </source>
</evidence>
<evidence type="ECO:0000313" key="4">
    <source>
        <dbReference type="Proteomes" id="UP000467841"/>
    </source>
</evidence>